<dbReference type="GO" id="GO:0005737">
    <property type="term" value="C:cytoplasm"/>
    <property type="evidence" value="ECO:0007669"/>
    <property type="project" value="TreeGrafter"/>
</dbReference>
<evidence type="ECO:0000256" key="1">
    <source>
        <dbReference type="RuleBase" id="RU368012"/>
    </source>
</evidence>
<feature type="transmembrane region" description="Helical" evidence="2">
    <location>
        <begin position="387"/>
        <end position="406"/>
    </location>
</feature>
<name>A0A3R6VW10_9STRA</name>
<evidence type="ECO:0000313" key="4">
    <source>
        <dbReference type="EMBL" id="RHY28744.1"/>
    </source>
</evidence>
<dbReference type="GO" id="GO:0032259">
    <property type="term" value="P:methylation"/>
    <property type="evidence" value="ECO:0007669"/>
    <property type="project" value="UniProtKB-KW"/>
</dbReference>
<dbReference type="GO" id="GO:0006370">
    <property type="term" value="P:7-methylguanosine mRNA capping"/>
    <property type="evidence" value="ECO:0007669"/>
    <property type="project" value="UniProtKB-UniRule"/>
</dbReference>
<dbReference type="VEuPathDB" id="FungiDB:H310_09009"/>
<dbReference type="GO" id="GO:0003676">
    <property type="term" value="F:nucleic acid binding"/>
    <property type="evidence" value="ECO:0007669"/>
    <property type="project" value="UniProtKB-UniRule"/>
</dbReference>
<feature type="domain" description="Ribosomal RNA methyltransferase FtsJ" evidence="3">
    <location>
        <begin position="113"/>
        <end position="210"/>
    </location>
</feature>
<evidence type="ECO:0000259" key="3">
    <source>
        <dbReference type="Pfam" id="PF01728"/>
    </source>
</evidence>
<feature type="transmembrane region" description="Helical" evidence="2">
    <location>
        <begin position="462"/>
        <end position="478"/>
    </location>
</feature>
<dbReference type="InterPro" id="IPR016024">
    <property type="entry name" value="ARM-type_fold"/>
</dbReference>
<comment type="function">
    <text evidence="1">S-adenosyl-L-methionine-dependent methyltransferase that mediates RNA cap1 2'-O-ribose methylation to the 5'-cap structure of RNAs. Methylates the ribose of the first nucleotide of a m(7)GpppG-capped mRNA to produce m(7)GpppNmp (cap1).</text>
</comment>
<feature type="transmembrane region" description="Helical" evidence="2">
    <location>
        <begin position="586"/>
        <end position="607"/>
    </location>
</feature>
<dbReference type="SUPFAM" id="SSF48371">
    <property type="entry name" value="ARM repeat"/>
    <property type="match status" value="1"/>
</dbReference>
<dbReference type="Pfam" id="PF01728">
    <property type="entry name" value="FtsJ"/>
    <property type="match status" value="1"/>
</dbReference>
<gene>
    <name evidence="4" type="ORF">DYB32_008533</name>
</gene>
<dbReference type="AlphaFoldDB" id="A0A3R6VW10"/>
<dbReference type="PANTHER" id="PTHR16121">
    <property type="entry name" value="CAP-SPECIFIC MRNA (NUCLEOSIDE-2'-O-)-METHYLTRANSFERASE 1-RELATED"/>
    <property type="match status" value="1"/>
</dbReference>
<dbReference type="GO" id="GO:0005634">
    <property type="term" value="C:nucleus"/>
    <property type="evidence" value="ECO:0007669"/>
    <property type="project" value="UniProtKB-SubCell"/>
</dbReference>
<keyword evidence="1" id="KW-0489">Methyltransferase</keyword>
<keyword evidence="1" id="KW-0507">mRNA processing</keyword>
<dbReference type="Proteomes" id="UP000285060">
    <property type="component" value="Unassembled WGS sequence"/>
</dbReference>
<keyword evidence="2" id="KW-0812">Transmembrane</keyword>
<protein>
    <recommendedName>
        <fullName evidence="1">Cap-specific mRNA (nucleoside-2'-O-)-methyltransferase 1</fullName>
        <ecNumber evidence="1">2.1.1.57</ecNumber>
    </recommendedName>
    <alternativeName>
        <fullName evidence="1">Cap1 2'O-ribose methyltransferase 1</fullName>
    </alternativeName>
</protein>
<comment type="subcellular location">
    <subcellularLocation>
        <location evidence="1">Nucleus</location>
    </subcellularLocation>
</comment>
<dbReference type="EC" id="2.1.1.57" evidence="1"/>
<dbReference type="GO" id="GO:0016556">
    <property type="term" value="P:mRNA modification"/>
    <property type="evidence" value="ECO:0007669"/>
    <property type="project" value="UniProtKB-UniRule"/>
</dbReference>
<feature type="transmembrane region" description="Helical" evidence="2">
    <location>
        <begin position="352"/>
        <end position="375"/>
    </location>
</feature>
<accession>A0A3R6VW10</accession>
<keyword evidence="1" id="KW-0506">mRNA capping</keyword>
<keyword evidence="1" id="KW-0949">S-adenosyl-L-methionine</keyword>
<keyword evidence="5" id="KW-1185">Reference proteome</keyword>
<feature type="transmembrane region" description="Helical" evidence="2">
    <location>
        <begin position="549"/>
        <end position="566"/>
    </location>
</feature>
<dbReference type="InterPro" id="IPR050851">
    <property type="entry name" value="mRNA_Cap_2O-Ribose_MeTrfase"/>
</dbReference>
<comment type="catalytic activity">
    <reaction evidence="1">
        <text>a 5'-end (N(7)-methyl 5'-triphosphoguanosine)-ribonucleoside in mRNA + S-adenosyl-L-methionine = a 5'-end (N(7)-methyl 5'-triphosphoguanosine)-(2'-O-methyl-ribonucleoside) in mRNA + S-adenosyl-L-homocysteine + H(+)</text>
        <dbReference type="Rhea" id="RHEA:67020"/>
        <dbReference type="Rhea" id="RHEA-COMP:17167"/>
        <dbReference type="Rhea" id="RHEA-COMP:17168"/>
        <dbReference type="ChEBI" id="CHEBI:15378"/>
        <dbReference type="ChEBI" id="CHEBI:57856"/>
        <dbReference type="ChEBI" id="CHEBI:59789"/>
        <dbReference type="ChEBI" id="CHEBI:156461"/>
        <dbReference type="ChEBI" id="CHEBI:167609"/>
        <dbReference type="EC" id="2.1.1.57"/>
    </reaction>
</comment>
<proteinExistence type="predicted"/>
<dbReference type="GO" id="GO:0004483">
    <property type="term" value="F:methyltransferase cap1 activity"/>
    <property type="evidence" value="ECO:0007669"/>
    <property type="project" value="UniProtKB-UniRule"/>
</dbReference>
<feature type="transmembrane region" description="Helical" evidence="2">
    <location>
        <begin position="418"/>
        <end position="436"/>
    </location>
</feature>
<sequence>MEDLLGFASFGKRKRSSASRKQHTKAAKIEYVPEPIEVLCGKSMPCLSHDTLGTVLDSTAAEPPALLLLELAEALKSLLSAKQNLHDKRLSPAEYRVARALANPWESLGKWKFVNRSAMKMAELDARLNLTREFIADGHLSFVDLCGAPGGFSEYLAFRVNYREVRGHGISLRVPGMSHLNWQLPPAVQDVVSVWYGADGTGDLYKQENIEHFVHSVLETHSSGTSRPASSERYVVGRGWRVFQPHQVISHFSALHAAFDSSPPGAVVKSAELTKARAFLNFVQRSGIVYEGRRASLARFLISLVRVASPPTKLTQSRAYWPLQTTWPALGVVVARQKKHVLGRTIHDPRRIWVILSIVIEIGVFSYVPLQLILYDITTPSPTDVAWEYQVAKFAAFAAVLVVDVFRPRRMERVLTHVIRPLVYDTGYTTILYAIIDIGACSSDMDSLTFPDGSTCAHPERYWHFVVVASMSFAVFFWRTSACLDVRGVGHGLDKLGTLLYKMHFSDQVFAVRFRFQTSYYTLMTYCRTACCLFFITIQKFILYVDDNLVYVAAALVNFAMFYLLLRYNYKHQPVRIHLLNTLRSVAFAMSCYFSVYLGALSVYHIARGTPIDKDLASAEGVVSWCVLAMSFVFLGVVWRINDRRASLFEIPNMSLEKALDHPNHRVKAVAAVSLTLEDQSQWSVKYKANLVAKLHDNLNVLDHDDRDMTLLYTCQAMWTLWRNYFTMAAGVHEGSGASVCLPFGLWEATSRFKGVQKMHVQAKVADVLREIFCSFKPTGGLVLNHLVDSIMTTHTAMQSNATMEFWSYRTDPVSDERLRKIVAVVVDLVRSTYAKTRYAAAKILHDMYTMSAVQLTDVTMIYVLCTMVSRPDGALTIPTARTLCKLYALHWKHSDRSKPHFVERLNMQHLSQFVASHRHTLESTVLVGGVMQILFDCTKWIEHKQGREDPAVHFSAAFIANLIQAQAHVAHKATVGVFFLVDDIVMSIRATCLRHMQRVDAMRTLRTSATRVMHTARVVPEAPVAGPSLRPVHHHLLHSWGTVTKLATRAHRLTLVAPAVVEAARKRSQLRDSIRATLTALVEEGYDRRVAADALSSQSCFGLVTAMHAWMRYPLVVEEALTHFAEGHVAYLVDLLHSKIQHSARPRRTSRNLMPPI</sequence>
<dbReference type="VEuPathDB" id="FungiDB:H310_09008"/>
<feature type="transmembrane region" description="Helical" evidence="2">
    <location>
        <begin position="622"/>
        <end position="641"/>
    </location>
</feature>
<keyword evidence="1" id="KW-0539">Nucleus</keyword>
<evidence type="ECO:0000313" key="5">
    <source>
        <dbReference type="Proteomes" id="UP000285060"/>
    </source>
</evidence>
<dbReference type="InterPro" id="IPR002877">
    <property type="entry name" value="RNA_MeTrfase_FtsJ_dom"/>
</dbReference>
<keyword evidence="2" id="KW-0472">Membrane</keyword>
<keyword evidence="1" id="KW-0808">Transferase</keyword>
<keyword evidence="2" id="KW-1133">Transmembrane helix</keyword>
<dbReference type="PANTHER" id="PTHR16121:SF0">
    <property type="entry name" value="CAP-SPECIFIC MRNA (NUCLEOSIDE-2'-O-)-METHYLTRANSFERASE 1"/>
    <property type="match status" value="1"/>
</dbReference>
<feature type="transmembrane region" description="Helical" evidence="2">
    <location>
        <begin position="523"/>
        <end position="543"/>
    </location>
</feature>
<organism evidence="4 5">
    <name type="scientific">Aphanomyces invadans</name>
    <dbReference type="NCBI Taxonomy" id="157072"/>
    <lineage>
        <taxon>Eukaryota</taxon>
        <taxon>Sar</taxon>
        <taxon>Stramenopiles</taxon>
        <taxon>Oomycota</taxon>
        <taxon>Saprolegniomycetes</taxon>
        <taxon>Saprolegniales</taxon>
        <taxon>Verrucalvaceae</taxon>
        <taxon>Aphanomyces</taxon>
    </lineage>
</organism>
<evidence type="ECO:0000256" key="2">
    <source>
        <dbReference type="SAM" id="Phobius"/>
    </source>
</evidence>
<comment type="caution">
    <text evidence="4">The sequence shown here is derived from an EMBL/GenBank/DDBJ whole genome shotgun (WGS) entry which is preliminary data.</text>
</comment>
<reference evidence="4 5" key="1">
    <citation type="submission" date="2018-08" db="EMBL/GenBank/DDBJ databases">
        <title>Aphanomyces genome sequencing and annotation.</title>
        <authorList>
            <person name="Minardi D."/>
            <person name="Oidtmann B."/>
            <person name="Van Der Giezen M."/>
            <person name="Studholme D.J."/>
        </authorList>
    </citation>
    <scope>NUCLEOTIDE SEQUENCE [LARGE SCALE GENOMIC DNA]</scope>
    <source>
        <strain evidence="4 5">NJM0002</strain>
    </source>
</reference>
<dbReference type="EMBL" id="QUSY01000534">
    <property type="protein sequence ID" value="RHY28744.1"/>
    <property type="molecule type" value="Genomic_DNA"/>
</dbReference>
<dbReference type="Gene3D" id="3.40.50.12760">
    <property type="match status" value="1"/>
</dbReference>